<dbReference type="GO" id="GO:0009245">
    <property type="term" value="P:lipid A biosynthetic process"/>
    <property type="evidence" value="ECO:0007669"/>
    <property type="project" value="UniProtKB-KW"/>
</dbReference>
<feature type="transmembrane region" description="Helical" evidence="11">
    <location>
        <begin position="94"/>
        <end position="113"/>
    </location>
</feature>
<keyword evidence="2" id="KW-1003">Cell membrane</keyword>
<keyword evidence="10 11" id="KW-0472">Membrane</keyword>
<dbReference type="RefSeq" id="WP_105728425.1">
    <property type="nucleotide sequence ID" value="NZ_PVLR01000007.1"/>
</dbReference>
<comment type="subcellular location">
    <subcellularLocation>
        <location evidence="1">Cell membrane</location>
        <topology evidence="1">Multi-pass membrane protein</topology>
    </subcellularLocation>
</comment>
<proteinExistence type="predicted"/>
<dbReference type="SUPFAM" id="SSF103481">
    <property type="entry name" value="Multidrug resistance efflux transporter EmrE"/>
    <property type="match status" value="2"/>
</dbReference>
<evidence type="ECO:0000256" key="9">
    <source>
        <dbReference type="ARBA" id="ARBA00023098"/>
    </source>
</evidence>
<evidence type="ECO:0000256" key="7">
    <source>
        <dbReference type="ARBA" id="ARBA00022985"/>
    </source>
</evidence>
<dbReference type="PANTHER" id="PTHR30561">
    <property type="entry name" value="SMR FAMILY PROTON-DEPENDENT DRUG EFFLUX TRANSPORTER SUGE"/>
    <property type="match status" value="1"/>
</dbReference>
<dbReference type="AlphaFoldDB" id="A0A2S9KI65"/>
<evidence type="ECO:0000313" key="14">
    <source>
        <dbReference type="Proteomes" id="UP000238326"/>
    </source>
</evidence>
<reference evidence="13 14" key="1">
    <citation type="submission" date="2018-03" db="EMBL/GenBank/DDBJ databases">
        <title>Comparative genomics illustrates the genes involved in a hyperalkaliphilic mechanisms of Serpentinomonas isolated from highly-alkaline calcium-rich serpentinized springs.</title>
        <authorList>
            <person name="Suzuki S."/>
            <person name="Ishii S."/>
            <person name="Walworth N."/>
            <person name="Bird L."/>
            <person name="Kuenen J.G."/>
            <person name="Nealson K.H."/>
        </authorList>
    </citation>
    <scope>NUCLEOTIDE SEQUENCE [LARGE SCALE GENOMIC DNA]</scope>
    <source>
        <strain evidence="13 14">83</strain>
    </source>
</reference>
<feature type="transmembrane region" description="Helical" evidence="11">
    <location>
        <begin position="180"/>
        <end position="196"/>
    </location>
</feature>
<evidence type="ECO:0000256" key="10">
    <source>
        <dbReference type="ARBA" id="ARBA00023136"/>
    </source>
</evidence>
<keyword evidence="6 11" id="KW-0812">Transmembrane</keyword>
<keyword evidence="4" id="KW-0997">Cell inner membrane</keyword>
<dbReference type="Proteomes" id="UP000238326">
    <property type="component" value="Unassembled WGS sequence"/>
</dbReference>
<accession>A0A2S9KI65</accession>
<name>A0A2S9KI65_9BURK</name>
<feature type="transmembrane region" description="Helical" evidence="11">
    <location>
        <begin position="119"/>
        <end position="138"/>
    </location>
</feature>
<feature type="transmembrane region" description="Helical" evidence="11">
    <location>
        <begin position="216"/>
        <end position="234"/>
    </location>
</feature>
<evidence type="ECO:0000256" key="4">
    <source>
        <dbReference type="ARBA" id="ARBA00022519"/>
    </source>
</evidence>
<keyword evidence="14" id="KW-1185">Reference proteome</keyword>
<keyword evidence="8 11" id="KW-1133">Transmembrane helix</keyword>
<dbReference type="InterPro" id="IPR037185">
    <property type="entry name" value="EmrE-like"/>
</dbReference>
<feature type="transmembrane region" description="Helical" evidence="11">
    <location>
        <begin position="269"/>
        <end position="285"/>
    </location>
</feature>
<dbReference type="EMBL" id="PVLR01000007">
    <property type="protein sequence ID" value="PRD70097.1"/>
    <property type="molecule type" value="Genomic_DNA"/>
</dbReference>
<feature type="domain" description="EamA" evidence="12">
    <location>
        <begin position="11"/>
        <end position="135"/>
    </location>
</feature>
<dbReference type="OrthoDB" id="9783707at2"/>
<feature type="transmembrane region" description="Helical" evidence="11">
    <location>
        <begin position="36"/>
        <end position="56"/>
    </location>
</feature>
<protein>
    <submittedName>
        <fullName evidence="13">EamA family transporter</fullName>
    </submittedName>
</protein>
<dbReference type="GO" id="GO:0009103">
    <property type="term" value="P:lipopolysaccharide biosynthetic process"/>
    <property type="evidence" value="ECO:0007669"/>
    <property type="project" value="UniProtKB-KW"/>
</dbReference>
<dbReference type="PANTHER" id="PTHR30561:SF9">
    <property type="entry name" value="4-AMINO-4-DEOXY-L-ARABINOSE-PHOSPHOUNDECAPRENOL FLIPPASE SUBUNIT ARNF-RELATED"/>
    <property type="match status" value="1"/>
</dbReference>
<feature type="transmembrane region" description="Helical" evidence="11">
    <location>
        <begin position="6"/>
        <end position="24"/>
    </location>
</feature>
<dbReference type="GO" id="GO:0005886">
    <property type="term" value="C:plasma membrane"/>
    <property type="evidence" value="ECO:0007669"/>
    <property type="project" value="UniProtKB-SubCell"/>
</dbReference>
<evidence type="ECO:0000313" key="13">
    <source>
        <dbReference type="EMBL" id="PRD70097.1"/>
    </source>
</evidence>
<dbReference type="Pfam" id="PF00892">
    <property type="entry name" value="EamA"/>
    <property type="match status" value="1"/>
</dbReference>
<evidence type="ECO:0000256" key="11">
    <source>
        <dbReference type="SAM" id="Phobius"/>
    </source>
</evidence>
<gene>
    <name evidence="13" type="ORF">C6P61_02900</name>
</gene>
<dbReference type="InterPro" id="IPR000620">
    <property type="entry name" value="EamA_dom"/>
</dbReference>
<evidence type="ECO:0000256" key="2">
    <source>
        <dbReference type="ARBA" id="ARBA00022475"/>
    </source>
</evidence>
<evidence type="ECO:0000256" key="3">
    <source>
        <dbReference type="ARBA" id="ARBA00022516"/>
    </source>
</evidence>
<dbReference type="GO" id="GO:0022857">
    <property type="term" value="F:transmembrane transporter activity"/>
    <property type="evidence" value="ECO:0007669"/>
    <property type="project" value="InterPro"/>
</dbReference>
<organism evidence="13 14">
    <name type="scientific">Malikia spinosa</name>
    <dbReference type="NCBI Taxonomy" id="86180"/>
    <lineage>
        <taxon>Bacteria</taxon>
        <taxon>Pseudomonadati</taxon>
        <taxon>Pseudomonadota</taxon>
        <taxon>Betaproteobacteria</taxon>
        <taxon>Burkholderiales</taxon>
        <taxon>Comamonadaceae</taxon>
        <taxon>Malikia</taxon>
    </lineage>
</organism>
<feature type="transmembrane region" description="Helical" evidence="11">
    <location>
        <begin position="240"/>
        <end position="262"/>
    </location>
</feature>
<feature type="transmembrane region" description="Helical" evidence="11">
    <location>
        <begin position="150"/>
        <end position="168"/>
    </location>
</feature>
<keyword evidence="9" id="KW-0443">Lipid metabolism</keyword>
<evidence type="ECO:0000256" key="1">
    <source>
        <dbReference type="ARBA" id="ARBA00004651"/>
    </source>
</evidence>
<evidence type="ECO:0000256" key="5">
    <source>
        <dbReference type="ARBA" id="ARBA00022556"/>
    </source>
</evidence>
<evidence type="ECO:0000259" key="12">
    <source>
        <dbReference type="Pfam" id="PF00892"/>
    </source>
</evidence>
<keyword evidence="3" id="KW-0444">Lipid biosynthesis</keyword>
<sequence>MVLSQIPANVVLAVLAAALMHASWNALIRGAPDKGLYTLLLHVCSALLASVGLLFVGGPDPASWPFLGLSALLHTAYILCLMRAYEGGQLAVSYLLMRGLAPLLVCLLSTPLLGETLSFGAWLGIACILVGVLTIASTSGQPLGLVLRHPSGQAALFNAAIIAAYTLVDGQGARLSGNPVGYVLALALFEPLVILAHQLRRRRPAVLHYFRRHWPLGFLGAAVATSAYCIVLWAMTQAPIAVVAAMRESSVIFAVLIGSLWFKEGRLRAGLLAGLCVVAGVLLLKR</sequence>
<comment type="caution">
    <text evidence="13">The sequence shown here is derived from an EMBL/GenBank/DDBJ whole genome shotgun (WGS) entry which is preliminary data.</text>
</comment>
<evidence type="ECO:0000256" key="8">
    <source>
        <dbReference type="ARBA" id="ARBA00022989"/>
    </source>
</evidence>
<dbReference type="InterPro" id="IPR000390">
    <property type="entry name" value="Small_drug/metabolite_transptr"/>
</dbReference>
<keyword evidence="5" id="KW-0441">Lipid A biosynthesis</keyword>
<feature type="transmembrane region" description="Helical" evidence="11">
    <location>
        <begin position="62"/>
        <end position="82"/>
    </location>
</feature>
<dbReference type="Gene3D" id="1.10.3730.20">
    <property type="match status" value="2"/>
</dbReference>
<evidence type="ECO:0000256" key="6">
    <source>
        <dbReference type="ARBA" id="ARBA00022692"/>
    </source>
</evidence>
<keyword evidence="7" id="KW-0448">Lipopolysaccharide biosynthesis</keyword>